<name>A0AA39GPA0_SARSR</name>
<comment type="caution">
    <text evidence="3">The sequence shown here is derived from an EMBL/GenBank/DDBJ whole genome shotgun (WGS) entry which is preliminary data.</text>
</comment>
<keyword evidence="4" id="KW-1185">Reference proteome</keyword>
<dbReference type="Pfam" id="PF10313">
    <property type="entry name" value="DUF2415"/>
    <property type="match status" value="1"/>
</dbReference>
<dbReference type="PANTHER" id="PTHR43991:SF9">
    <property type="entry name" value="DUF2415 DOMAIN-CONTAINING PROTEIN"/>
    <property type="match status" value="1"/>
</dbReference>
<dbReference type="SUPFAM" id="SSF50978">
    <property type="entry name" value="WD40 repeat-like"/>
    <property type="match status" value="1"/>
</dbReference>
<dbReference type="InterPro" id="IPR036322">
    <property type="entry name" value="WD40_repeat_dom_sf"/>
</dbReference>
<feature type="region of interest" description="Disordered" evidence="1">
    <location>
        <begin position="402"/>
        <end position="497"/>
    </location>
</feature>
<feature type="domain" description="DUF2415" evidence="2">
    <location>
        <begin position="338"/>
        <end position="377"/>
    </location>
</feature>
<evidence type="ECO:0000313" key="3">
    <source>
        <dbReference type="EMBL" id="KAK0391058.1"/>
    </source>
</evidence>
<dbReference type="PANTHER" id="PTHR43991">
    <property type="entry name" value="WD REPEAT PROTEIN (AFU_ORTHOLOGUE AFUA_8G05640)-RELATED"/>
    <property type="match status" value="1"/>
</dbReference>
<dbReference type="AlphaFoldDB" id="A0AA39GPA0"/>
<dbReference type="InterPro" id="IPR019417">
    <property type="entry name" value="DUF2415"/>
</dbReference>
<gene>
    <name evidence="3" type="ORF">NLU13_0560</name>
</gene>
<dbReference type="EMBL" id="JAPDFR010000001">
    <property type="protein sequence ID" value="KAK0391058.1"/>
    <property type="molecule type" value="Genomic_DNA"/>
</dbReference>
<evidence type="ECO:0000259" key="2">
    <source>
        <dbReference type="Pfam" id="PF10313"/>
    </source>
</evidence>
<evidence type="ECO:0000256" key="1">
    <source>
        <dbReference type="SAM" id="MobiDB-lite"/>
    </source>
</evidence>
<accession>A0AA39GPA0</accession>
<proteinExistence type="predicted"/>
<dbReference type="Proteomes" id="UP001175261">
    <property type="component" value="Unassembled WGS sequence"/>
</dbReference>
<evidence type="ECO:0000313" key="4">
    <source>
        <dbReference type="Proteomes" id="UP001175261"/>
    </source>
</evidence>
<organism evidence="3 4">
    <name type="scientific">Sarocladium strictum</name>
    <name type="common">Black bundle disease fungus</name>
    <name type="synonym">Acremonium strictum</name>
    <dbReference type="NCBI Taxonomy" id="5046"/>
    <lineage>
        <taxon>Eukaryota</taxon>
        <taxon>Fungi</taxon>
        <taxon>Dikarya</taxon>
        <taxon>Ascomycota</taxon>
        <taxon>Pezizomycotina</taxon>
        <taxon>Sordariomycetes</taxon>
        <taxon>Hypocreomycetidae</taxon>
        <taxon>Hypocreales</taxon>
        <taxon>Sarocladiaceae</taxon>
        <taxon>Sarocladium</taxon>
    </lineage>
</organism>
<sequence length="672" mass="75785">MAVKDNGVFYPTDIIISKRGRRHYKVPVRSQHWQLRSLISAEKRHIVYFPGGSGSHHIQRLNTRTHECETIKLLTFAPRCLVAEGGWLCCGSEKGDFVAIRLDGPEGDRSSNFALDLDPEVRLPFGLELSPERESSLLSLLRPRPTDKSFVAKSSKMAKDRVNCITLWFPTPSIPTCDGAYTSPVAVLANNDRTVTLVSLEDFEADEKSEPLATNTYPDFVNRAIISPDGRLLIAILDDPYLYVHERTPKSIEPSRNRERRDYRWELKQRLLLKSQRKDDKTDRRGSFAACFSSSGEYLAVGTQHGTISIFQTALLSDPDADPLVTTFTSSQPESLSGAVRDMAFCPGPFDILAWTEDRAHIGIADIRTGYTVRQIVDINVDGDFEHINVLDRNTVDPRLLERRSTERRDDSSATGPNRISEGRRRLAEGLEALNHPLTTDETMVLEAIRGDRRRRERPGSDNQEDMPQRSSSMTRASLRPTAEHASTPRTRDRGDDSQAVADLLSNYRVPRNPREALQERINRRRQMLLDANMQQQPIRRNMNQLWLDQLADTVSTMRDGARNRQDQQEYLTVLEILQARERVSAVTGDNDQSSLPPISSRWQESAVLAESALRGTLPDPGVLNLPPSPDNTAGLAWSEDGRTLFVGAQNGIYEFQVNVQSRKYCPVITLR</sequence>
<reference evidence="3" key="1">
    <citation type="submission" date="2022-10" db="EMBL/GenBank/DDBJ databases">
        <title>Determination and structural analysis of whole genome sequence of Sarocladium strictum F4-1.</title>
        <authorList>
            <person name="Hu L."/>
            <person name="Jiang Y."/>
        </authorList>
    </citation>
    <scope>NUCLEOTIDE SEQUENCE</scope>
    <source>
        <strain evidence="3">F4-1</strain>
    </source>
</reference>
<protein>
    <recommendedName>
        <fullName evidence="2">DUF2415 domain-containing protein</fullName>
    </recommendedName>
</protein>
<dbReference type="InterPro" id="IPR015943">
    <property type="entry name" value="WD40/YVTN_repeat-like_dom_sf"/>
</dbReference>
<dbReference type="Gene3D" id="2.130.10.10">
    <property type="entry name" value="YVTN repeat-like/Quinoprotein amine dehydrogenase"/>
    <property type="match status" value="1"/>
</dbReference>
<feature type="compositionally biased region" description="Basic and acidic residues" evidence="1">
    <location>
        <begin position="402"/>
        <end position="412"/>
    </location>
</feature>